<feature type="compositionally biased region" description="Polar residues" evidence="1">
    <location>
        <begin position="426"/>
        <end position="453"/>
    </location>
</feature>
<feature type="compositionally biased region" description="Polar residues" evidence="1">
    <location>
        <begin position="510"/>
        <end position="526"/>
    </location>
</feature>
<feature type="region of interest" description="Disordered" evidence="1">
    <location>
        <begin position="92"/>
        <end position="116"/>
    </location>
</feature>
<accession>A0AAE0JRB3</accession>
<dbReference type="AlphaFoldDB" id="A0AAE0JRB3"/>
<reference evidence="3" key="1">
    <citation type="journal article" date="2023" name="Mol. Phylogenet. Evol.">
        <title>Genome-scale phylogeny and comparative genomics of the fungal order Sordariales.</title>
        <authorList>
            <person name="Hensen N."/>
            <person name="Bonometti L."/>
            <person name="Westerberg I."/>
            <person name="Brannstrom I.O."/>
            <person name="Guillou S."/>
            <person name="Cros-Aarteil S."/>
            <person name="Calhoun S."/>
            <person name="Haridas S."/>
            <person name="Kuo A."/>
            <person name="Mondo S."/>
            <person name="Pangilinan J."/>
            <person name="Riley R."/>
            <person name="LaButti K."/>
            <person name="Andreopoulos B."/>
            <person name="Lipzen A."/>
            <person name="Chen C."/>
            <person name="Yan M."/>
            <person name="Daum C."/>
            <person name="Ng V."/>
            <person name="Clum A."/>
            <person name="Steindorff A."/>
            <person name="Ohm R.A."/>
            <person name="Martin F."/>
            <person name="Silar P."/>
            <person name="Natvig D.O."/>
            <person name="Lalanne C."/>
            <person name="Gautier V."/>
            <person name="Ament-Velasquez S.L."/>
            <person name="Kruys A."/>
            <person name="Hutchinson M.I."/>
            <person name="Powell A.J."/>
            <person name="Barry K."/>
            <person name="Miller A.N."/>
            <person name="Grigoriev I.V."/>
            <person name="Debuchy R."/>
            <person name="Gladieux P."/>
            <person name="Hiltunen Thoren M."/>
            <person name="Johannesson H."/>
        </authorList>
    </citation>
    <scope>NUCLEOTIDE SEQUENCE</scope>
    <source>
        <strain evidence="3">CBS 560.94</strain>
    </source>
</reference>
<keyword evidence="2" id="KW-1133">Transmembrane helix</keyword>
<keyword evidence="2" id="KW-0812">Transmembrane</keyword>
<protein>
    <submittedName>
        <fullName evidence="3">Uncharacterized protein</fullName>
    </submittedName>
</protein>
<organism evidence="3 4">
    <name type="scientific">Neurospora tetraspora</name>
    <dbReference type="NCBI Taxonomy" id="94610"/>
    <lineage>
        <taxon>Eukaryota</taxon>
        <taxon>Fungi</taxon>
        <taxon>Dikarya</taxon>
        <taxon>Ascomycota</taxon>
        <taxon>Pezizomycotina</taxon>
        <taxon>Sordariomycetes</taxon>
        <taxon>Sordariomycetidae</taxon>
        <taxon>Sordariales</taxon>
        <taxon>Sordariaceae</taxon>
        <taxon>Neurospora</taxon>
    </lineage>
</organism>
<evidence type="ECO:0000313" key="3">
    <source>
        <dbReference type="EMBL" id="KAK3356070.1"/>
    </source>
</evidence>
<keyword evidence="2" id="KW-0472">Membrane</keyword>
<feature type="region of interest" description="Disordered" evidence="1">
    <location>
        <begin position="500"/>
        <end position="528"/>
    </location>
</feature>
<reference evidence="3" key="2">
    <citation type="submission" date="2023-06" db="EMBL/GenBank/DDBJ databases">
        <authorList>
            <consortium name="Lawrence Berkeley National Laboratory"/>
            <person name="Haridas S."/>
            <person name="Hensen N."/>
            <person name="Bonometti L."/>
            <person name="Westerberg I."/>
            <person name="Brannstrom I.O."/>
            <person name="Guillou S."/>
            <person name="Cros-Aarteil S."/>
            <person name="Calhoun S."/>
            <person name="Kuo A."/>
            <person name="Mondo S."/>
            <person name="Pangilinan J."/>
            <person name="Riley R."/>
            <person name="Labutti K."/>
            <person name="Andreopoulos B."/>
            <person name="Lipzen A."/>
            <person name="Chen C."/>
            <person name="Yanf M."/>
            <person name="Daum C."/>
            <person name="Ng V."/>
            <person name="Clum A."/>
            <person name="Steindorff A."/>
            <person name="Ohm R."/>
            <person name="Martin F."/>
            <person name="Silar P."/>
            <person name="Natvig D."/>
            <person name="Lalanne C."/>
            <person name="Gautier V."/>
            <person name="Ament-Velasquez S.L."/>
            <person name="Kruys A."/>
            <person name="Hutchinson M.I."/>
            <person name="Powell A.J."/>
            <person name="Barry K."/>
            <person name="Miller A.N."/>
            <person name="Grigoriev I.V."/>
            <person name="Debuchy R."/>
            <person name="Gladieux P."/>
            <person name="Thoren M.H."/>
            <person name="Johannesson H."/>
        </authorList>
    </citation>
    <scope>NUCLEOTIDE SEQUENCE</scope>
    <source>
        <strain evidence="3">CBS 560.94</strain>
    </source>
</reference>
<feature type="transmembrane region" description="Helical" evidence="2">
    <location>
        <begin position="54"/>
        <end position="82"/>
    </location>
</feature>
<evidence type="ECO:0000256" key="2">
    <source>
        <dbReference type="SAM" id="Phobius"/>
    </source>
</evidence>
<feature type="compositionally biased region" description="Low complexity" evidence="1">
    <location>
        <begin position="348"/>
        <end position="359"/>
    </location>
</feature>
<dbReference type="EMBL" id="JAUEPP010000001">
    <property type="protein sequence ID" value="KAK3356070.1"/>
    <property type="molecule type" value="Genomic_DNA"/>
</dbReference>
<dbReference type="Proteomes" id="UP001278500">
    <property type="component" value="Unassembled WGS sequence"/>
</dbReference>
<keyword evidence="4" id="KW-1185">Reference proteome</keyword>
<dbReference type="RefSeq" id="XP_062687447.1">
    <property type="nucleotide sequence ID" value="XM_062830275.1"/>
</dbReference>
<name>A0AAE0JRB3_9PEZI</name>
<evidence type="ECO:0000313" key="4">
    <source>
        <dbReference type="Proteomes" id="UP001278500"/>
    </source>
</evidence>
<feature type="compositionally biased region" description="Pro residues" evidence="1">
    <location>
        <begin position="381"/>
        <end position="400"/>
    </location>
</feature>
<comment type="caution">
    <text evidence="3">The sequence shown here is derived from an EMBL/GenBank/DDBJ whole genome shotgun (WGS) entry which is preliminary data.</text>
</comment>
<gene>
    <name evidence="3" type="ORF">B0H65DRAFT_565212</name>
</gene>
<proteinExistence type="predicted"/>
<sequence length="788" mass="87861">MASSIQSSALARIIDKTTNIVDTLFNNNMDDARPASDNNTGLSDSADIDTTFNVVIAMILISTVTGNTILAALSAIFLIVVLRITTPESLDTPTNVDATLTSTPSQDAHNDNEPSSLIVPADEKVRIYHHIRPTVDITEVVAPTTTTNGGTTATTNNDDDSFGAIASDKFDHKTFEKHLKEDKMYLVHLPIPNPSITTTELKAAPIVQTTKIVEAARPDPKNVNIPIVDGKLSTIYEEDEEEDVELPRSCDEADKADSSFNDLEDFSDTEENIIAFVKKVHRLCDELDKVERFSDPVEHTIALARDIEATFQQWDEEDLETFSDSEEDAIALAKHIEATTRPSPPESPARAASPARTPEGPAARFTASGFLIETPDNSPDPRTPIRPPACTPEAAPPQTPIGPRALKPIFASPVGESFSHTRKVSNETNTSDETDNSKTTATAPDSPATQYSSPDNVYEYQAMTGFTVCLSAKKSTRIEFDPIAQPGDDIHYDRRLLKEETPSPSPARCRSQSSNQFTSSNGSEDMSTPYDFTNYRGELEMLAILERPEGGRYAKMSCGNWYWLNDDGTLDELSWPEYRELIAFIVGDVASLPAKLHQTALHEAAKLQNEKEPIATNKEEELPLPWVPWDSAGEPETVLEVNHEEELPLPWVPWDEPEVVNPELEPMPEDQTDENTNTSITKDITEINTTNVAAEVAEDIINSDQPDEKWWKAEEMPPNWFVIEHIPCPGENYHFAEYVRGSDDMWYFRLAGPEYRPLDARELRWFLSWRHDARPINTIVELEEDEFF</sequence>
<feature type="non-terminal residue" evidence="3">
    <location>
        <position position="1"/>
    </location>
</feature>
<feature type="region of interest" description="Disordered" evidence="1">
    <location>
        <begin position="336"/>
        <end position="453"/>
    </location>
</feature>
<feature type="compositionally biased region" description="Polar residues" evidence="1">
    <location>
        <begin position="92"/>
        <end position="107"/>
    </location>
</feature>
<evidence type="ECO:0000256" key="1">
    <source>
        <dbReference type="SAM" id="MobiDB-lite"/>
    </source>
</evidence>
<dbReference type="GeneID" id="87867429"/>